<proteinExistence type="inferred from homology"/>
<dbReference type="AlphaFoldDB" id="H3KEP1"/>
<feature type="transmembrane region" description="Helical" evidence="10">
    <location>
        <begin position="154"/>
        <end position="172"/>
    </location>
</feature>
<keyword evidence="7 9" id="KW-0129">CBS domain</keyword>
<keyword evidence="5" id="KW-0677">Repeat</keyword>
<evidence type="ECO:0000256" key="2">
    <source>
        <dbReference type="ARBA" id="ARBA00006337"/>
    </source>
</evidence>
<dbReference type="InterPro" id="IPR036318">
    <property type="entry name" value="FAD-bd_PCMH-like_sf"/>
</dbReference>
<evidence type="ECO:0000256" key="1">
    <source>
        <dbReference type="ARBA" id="ARBA00004651"/>
    </source>
</evidence>
<dbReference type="InterPro" id="IPR016169">
    <property type="entry name" value="FAD-bd_PCMH_sub2"/>
</dbReference>
<name>H3KEP1_9BURK</name>
<comment type="caution">
    <text evidence="12">The sequence shown here is derived from an EMBL/GenBank/DDBJ whole genome shotgun (WGS) entry which is preliminary data.</text>
</comment>
<keyword evidence="13" id="KW-1185">Reference proteome</keyword>
<dbReference type="GO" id="GO:0005886">
    <property type="term" value="C:plasma membrane"/>
    <property type="evidence" value="ECO:0007669"/>
    <property type="project" value="UniProtKB-SubCell"/>
</dbReference>
<dbReference type="HOGENOM" id="CLU_015237_0_0_4"/>
<feature type="transmembrane region" description="Helical" evidence="10">
    <location>
        <begin position="46"/>
        <end position="68"/>
    </location>
</feature>
<dbReference type="Proteomes" id="UP000004956">
    <property type="component" value="Unassembled WGS sequence"/>
</dbReference>
<gene>
    <name evidence="12" type="ORF">HMPREF9440_01206</name>
</gene>
<feature type="transmembrane region" description="Helical" evidence="10">
    <location>
        <begin position="184"/>
        <end position="207"/>
    </location>
</feature>
<dbReference type="RefSeq" id="WP_008542062.1">
    <property type="nucleotide sequence ID" value="NZ_JH604949.1"/>
</dbReference>
<feature type="transmembrane region" description="Helical" evidence="10">
    <location>
        <begin position="88"/>
        <end position="105"/>
    </location>
</feature>
<organism evidence="12 13">
    <name type="scientific">Sutterella parvirubra YIT 11816</name>
    <dbReference type="NCBI Taxonomy" id="762967"/>
    <lineage>
        <taxon>Bacteria</taxon>
        <taxon>Pseudomonadati</taxon>
        <taxon>Pseudomonadota</taxon>
        <taxon>Betaproteobacteria</taxon>
        <taxon>Burkholderiales</taxon>
        <taxon>Sutterellaceae</taxon>
        <taxon>Sutterella</taxon>
    </lineage>
</organism>
<feature type="transmembrane region" description="Helical" evidence="10">
    <location>
        <begin position="125"/>
        <end position="148"/>
    </location>
</feature>
<dbReference type="CDD" id="cd04590">
    <property type="entry name" value="CBS_pair_CorC_HlyC_assoc"/>
    <property type="match status" value="1"/>
</dbReference>
<dbReference type="GO" id="GO:0050660">
    <property type="term" value="F:flavin adenine dinucleotide binding"/>
    <property type="evidence" value="ECO:0007669"/>
    <property type="project" value="InterPro"/>
</dbReference>
<dbReference type="PANTHER" id="PTHR22777">
    <property type="entry name" value="HEMOLYSIN-RELATED"/>
    <property type="match status" value="1"/>
</dbReference>
<protein>
    <submittedName>
        <fullName evidence="12">CBS domain protein</fullName>
    </submittedName>
</protein>
<evidence type="ECO:0000256" key="4">
    <source>
        <dbReference type="ARBA" id="ARBA00022692"/>
    </source>
</evidence>
<evidence type="ECO:0000256" key="8">
    <source>
        <dbReference type="ARBA" id="ARBA00023136"/>
    </source>
</evidence>
<keyword evidence="3" id="KW-1003">Cell membrane</keyword>
<feature type="domain" description="CBS" evidence="11">
    <location>
        <begin position="363"/>
        <end position="422"/>
    </location>
</feature>
<comment type="subcellular location">
    <subcellularLocation>
        <location evidence="1">Cell membrane</location>
        <topology evidence="1">Multi-pass membrane protein</topology>
    </subcellularLocation>
</comment>
<keyword evidence="4 10" id="KW-0812">Transmembrane</keyword>
<dbReference type="InterPro" id="IPR044751">
    <property type="entry name" value="Ion_transp-like_CBS"/>
</dbReference>
<dbReference type="InterPro" id="IPR005170">
    <property type="entry name" value="Transptr-assoc_dom"/>
</dbReference>
<dbReference type="InterPro" id="IPR005496">
    <property type="entry name" value="Integral_membrane_TerC"/>
</dbReference>
<dbReference type="InterPro" id="IPR046342">
    <property type="entry name" value="CBS_dom_sf"/>
</dbReference>
<comment type="similarity">
    <text evidence="2">Belongs to the UPF0053 family.</text>
</comment>
<dbReference type="PROSITE" id="PS51371">
    <property type="entry name" value="CBS"/>
    <property type="match status" value="1"/>
</dbReference>
<dbReference type="Pfam" id="PF00571">
    <property type="entry name" value="CBS"/>
    <property type="match status" value="1"/>
</dbReference>
<dbReference type="EMBL" id="AFBQ01000164">
    <property type="protein sequence ID" value="EHY31416.1"/>
    <property type="molecule type" value="Genomic_DNA"/>
</dbReference>
<dbReference type="SMART" id="SM01091">
    <property type="entry name" value="CorC_HlyC"/>
    <property type="match status" value="1"/>
</dbReference>
<evidence type="ECO:0000256" key="7">
    <source>
        <dbReference type="ARBA" id="ARBA00023122"/>
    </source>
</evidence>
<keyword evidence="6 10" id="KW-1133">Transmembrane helix</keyword>
<evidence type="ECO:0000313" key="13">
    <source>
        <dbReference type="Proteomes" id="UP000004956"/>
    </source>
</evidence>
<dbReference type="PATRIC" id="fig|762967.3.peg.953"/>
<evidence type="ECO:0000256" key="9">
    <source>
        <dbReference type="PROSITE-ProRule" id="PRU00703"/>
    </source>
</evidence>
<reference evidence="12 13" key="1">
    <citation type="submission" date="2011-11" db="EMBL/GenBank/DDBJ databases">
        <authorList>
            <person name="Weinstock G."/>
            <person name="Sodergren E."/>
            <person name="Clifton S."/>
            <person name="Fulton L."/>
            <person name="Fulton B."/>
            <person name="Courtney L."/>
            <person name="Fronick C."/>
            <person name="Harrison M."/>
            <person name="Strong C."/>
            <person name="Farmer C."/>
            <person name="Delahaunty K."/>
            <person name="Markovic C."/>
            <person name="Hall O."/>
            <person name="Minx P."/>
            <person name="Tomlinson C."/>
            <person name="Mitreva M."/>
            <person name="Hou S."/>
            <person name="Chen J."/>
            <person name="Wollam A."/>
            <person name="Pepin K.H."/>
            <person name="Johnson M."/>
            <person name="Bhonagiri V."/>
            <person name="Zhang X."/>
            <person name="Suruliraj S."/>
            <person name="Warren W."/>
            <person name="Chinwalla A."/>
            <person name="Mardis E.R."/>
            <person name="Wilson R.K."/>
        </authorList>
    </citation>
    <scope>NUCLEOTIDE SEQUENCE [LARGE SCALE GENOMIC DNA]</scope>
    <source>
        <strain evidence="12 13">YIT 11816</strain>
    </source>
</reference>
<evidence type="ECO:0000256" key="5">
    <source>
        <dbReference type="ARBA" id="ARBA00022737"/>
    </source>
</evidence>
<dbReference type="Gene3D" id="3.10.580.10">
    <property type="entry name" value="CBS-domain"/>
    <property type="match status" value="1"/>
</dbReference>
<feature type="transmembrane region" description="Helical" evidence="10">
    <location>
        <begin position="12"/>
        <end position="34"/>
    </location>
</feature>
<evidence type="ECO:0000256" key="3">
    <source>
        <dbReference type="ARBA" id="ARBA00022475"/>
    </source>
</evidence>
<keyword evidence="8 10" id="KW-0472">Membrane</keyword>
<accession>H3KEP1</accession>
<dbReference type="OrthoDB" id="9805314at2"/>
<dbReference type="Pfam" id="PF03741">
    <property type="entry name" value="TerC"/>
    <property type="match status" value="1"/>
</dbReference>
<dbReference type="SUPFAM" id="SSF54631">
    <property type="entry name" value="CBS-domain pair"/>
    <property type="match status" value="1"/>
</dbReference>
<evidence type="ECO:0000313" key="12">
    <source>
        <dbReference type="EMBL" id="EHY31416.1"/>
    </source>
</evidence>
<evidence type="ECO:0000256" key="10">
    <source>
        <dbReference type="SAM" id="Phobius"/>
    </source>
</evidence>
<sequence>MDILLDPAIWAGLLTLVVLEIVLGIDNLVFVAILAKKLPHAQQNRAVYTGLSMALIMRIGLLSIMSWLVSLTTPLFTVFSHPFSARDLILMAGGLFLLFKATLELHERLEAHPHAEGTGSAKAGLWVVIAQILLLDAVFSLDSIITAVGMVDQLGVMVAAVVIAMIVMIIASRPLTSFVNRHPTVVVLCLSFLLMIGFSLVAEGLGFHIPKGYLYAAIGFSIMIEAFNQLANRNSEKHLARLPFRERTTLAIVRLMSPEKAADAPTMAEQMAPTARTFGDDERHMVEGVLTLADRSIKSIMTPRSDIAWLDLEMPMEELMDEVKRMPHGAFPVCEGSLEHVVGCIKAKHMVREELTKEKLRAMAEARPILTVPETITVIRLMRDIKRTRATIVLVADEFGVIQGLATAHDILEAIAGDFPDEGDREAMKALSDGVWLADGQTDLMTVEQHLGIEGLADDEAEYLTLAGYLLERFGRLPTAGDRHEEFGYAFEVTVLEKNRIAEVRITRLPKAEDPEA</sequence>
<evidence type="ECO:0000259" key="11">
    <source>
        <dbReference type="PROSITE" id="PS51371"/>
    </source>
</evidence>
<dbReference type="Gene3D" id="3.30.465.10">
    <property type="match status" value="1"/>
</dbReference>
<evidence type="ECO:0000256" key="6">
    <source>
        <dbReference type="ARBA" id="ARBA00022989"/>
    </source>
</evidence>
<dbReference type="STRING" id="762967.HMPREF9440_01206"/>
<dbReference type="InterPro" id="IPR000644">
    <property type="entry name" value="CBS_dom"/>
</dbReference>
<dbReference type="SUPFAM" id="SSF56176">
    <property type="entry name" value="FAD-binding/transporter-associated domain-like"/>
    <property type="match status" value="1"/>
</dbReference>
<dbReference type="Pfam" id="PF03471">
    <property type="entry name" value="CorC_HlyC"/>
    <property type="match status" value="1"/>
</dbReference>
<dbReference type="PANTHER" id="PTHR22777:SF15">
    <property type="entry name" value="UPF0053 INNER MEMBRANE PROTEIN YOAE"/>
    <property type="match status" value="1"/>
</dbReference>